<dbReference type="EMBL" id="CP007145">
    <property type="protein sequence ID" value="AHJ98964.1"/>
    <property type="molecule type" value="Genomic_DNA"/>
</dbReference>
<name>W8F0R5_9BACT</name>
<dbReference type="AlphaFoldDB" id="W8F0R5"/>
<dbReference type="RefSeq" id="WP_044003067.1">
    <property type="nucleotide sequence ID" value="NZ_CP007145.1"/>
</dbReference>
<organism evidence="2 3">
    <name type="scientific">Hymenobacter swuensis DY53</name>
    <dbReference type="NCBI Taxonomy" id="1227739"/>
    <lineage>
        <taxon>Bacteria</taxon>
        <taxon>Pseudomonadati</taxon>
        <taxon>Bacteroidota</taxon>
        <taxon>Cytophagia</taxon>
        <taxon>Cytophagales</taxon>
        <taxon>Hymenobacteraceae</taxon>
        <taxon>Hymenobacter</taxon>
    </lineage>
</organism>
<keyword evidence="3" id="KW-1185">Reference proteome</keyword>
<dbReference type="STRING" id="1227739.Hsw_3369"/>
<evidence type="ECO:0000313" key="3">
    <source>
        <dbReference type="Proteomes" id="UP000019423"/>
    </source>
</evidence>
<feature type="compositionally biased region" description="Low complexity" evidence="1">
    <location>
        <begin position="1"/>
        <end position="22"/>
    </location>
</feature>
<dbReference type="KEGG" id="hsw:Hsw_3369"/>
<dbReference type="OrthoDB" id="9892239at2"/>
<proteinExistence type="predicted"/>
<evidence type="ECO:0000313" key="2">
    <source>
        <dbReference type="EMBL" id="AHJ98964.1"/>
    </source>
</evidence>
<accession>W8F0R5</accession>
<evidence type="ECO:0000256" key="1">
    <source>
        <dbReference type="SAM" id="MobiDB-lite"/>
    </source>
</evidence>
<dbReference type="Proteomes" id="UP000019423">
    <property type="component" value="Chromosome"/>
</dbReference>
<feature type="region of interest" description="Disordered" evidence="1">
    <location>
        <begin position="1"/>
        <end position="23"/>
    </location>
</feature>
<protein>
    <submittedName>
        <fullName evidence="2">Uncharacterized protein</fullName>
    </submittedName>
</protein>
<sequence length="76" mass="8382">MIKTNTTTNAARRETTVTATDTKGNYLTHETWVGTGKRVASALEQQVRRSAEQLQRRENIAAATSATEARHLAARL</sequence>
<dbReference type="PATRIC" id="fig|1227739.3.peg.3532"/>
<gene>
    <name evidence="2" type="ORF">Hsw_3369</name>
</gene>
<dbReference type="HOGENOM" id="CLU_2649532_0_0_10"/>
<reference evidence="2 3" key="1">
    <citation type="submission" date="2014-01" db="EMBL/GenBank/DDBJ databases">
        <title>Complete genome sequence of ionizing-radiation resistance bacterium Hymenobacter swuensis DY53.</title>
        <authorList>
            <person name="Jung J.-H."/>
            <person name="Jeong S.-W."/>
            <person name="Joe M.-H."/>
            <person name="Cho y.-j."/>
            <person name="Kim M.-K."/>
            <person name="Lim S.-Y."/>
        </authorList>
    </citation>
    <scope>NUCLEOTIDE SEQUENCE [LARGE SCALE GENOMIC DNA]</scope>
    <source>
        <strain evidence="2 3">DY53</strain>
    </source>
</reference>